<keyword evidence="3" id="KW-0342">GTP-binding</keyword>
<dbReference type="GO" id="GO:0030246">
    <property type="term" value="F:carbohydrate binding"/>
    <property type="evidence" value="ECO:0007669"/>
    <property type="project" value="InterPro"/>
</dbReference>
<evidence type="ECO:0000313" key="8">
    <source>
        <dbReference type="EMBL" id="EFA76087.1"/>
    </source>
</evidence>
<dbReference type="InterPro" id="IPR019028">
    <property type="entry name" value="CBM_49"/>
</dbReference>
<dbReference type="GO" id="GO:0005525">
    <property type="term" value="F:GTP binding"/>
    <property type="evidence" value="ECO:0007669"/>
    <property type="project" value="UniProtKB-KW"/>
</dbReference>
<dbReference type="SMART" id="SM00173">
    <property type="entry name" value="RAS"/>
    <property type="match status" value="2"/>
</dbReference>
<dbReference type="InterPro" id="IPR050227">
    <property type="entry name" value="Rab"/>
</dbReference>
<evidence type="ECO:0000256" key="5">
    <source>
        <dbReference type="SAM" id="Coils"/>
    </source>
</evidence>
<feature type="coiled-coil region" evidence="5">
    <location>
        <begin position="867"/>
        <end position="930"/>
    </location>
</feature>
<feature type="domain" description="Carbohydrate binding" evidence="7">
    <location>
        <begin position="49"/>
        <end position="131"/>
    </location>
</feature>
<protein>
    <recommendedName>
        <fullName evidence="7">Carbohydrate binding domain-containing protein</fullName>
    </recommendedName>
</protein>
<dbReference type="SMART" id="SM00174">
    <property type="entry name" value="RHO"/>
    <property type="match status" value="1"/>
</dbReference>
<reference evidence="8 9" key="1">
    <citation type="journal article" date="2011" name="Genome Res.">
        <title>Phylogeny-wide analysis of social amoeba genomes highlights ancient origins for complex intercellular communication.</title>
        <authorList>
            <person name="Heidel A.J."/>
            <person name="Lawal H.M."/>
            <person name="Felder M."/>
            <person name="Schilde C."/>
            <person name="Helps N.R."/>
            <person name="Tunggal B."/>
            <person name="Rivero F."/>
            <person name="John U."/>
            <person name="Schleicher M."/>
            <person name="Eichinger L."/>
            <person name="Platzer M."/>
            <person name="Noegel A.A."/>
            <person name="Schaap P."/>
            <person name="Gloeckner G."/>
        </authorList>
    </citation>
    <scope>NUCLEOTIDE SEQUENCE [LARGE SCALE GENOMIC DNA]</scope>
    <source>
        <strain evidence="9">ATCC 26659 / Pp 5 / PN500</strain>
    </source>
</reference>
<dbReference type="CDD" id="cd00154">
    <property type="entry name" value="Rab"/>
    <property type="match status" value="2"/>
</dbReference>
<dbReference type="Gene3D" id="3.40.50.300">
    <property type="entry name" value="P-loop containing nucleotide triphosphate hydrolases"/>
    <property type="match status" value="2"/>
</dbReference>
<dbReference type="InterPro" id="IPR005225">
    <property type="entry name" value="Small_GTP-bd"/>
</dbReference>
<dbReference type="InterPro" id="IPR001806">
    <property type="entry name" value="Small_GTPase"/>
</dbReference>
<dbReference type="Pfam" id="PF00071">
    <property type="entry name" value="Ras"/>
    <property type="match status" value="3"/>
</dbReference>
<sequence>MKVLIALFVLMAVAFTSAHYSCGANICNPYYSCVLDGHDYGCIFRCDRVTLTQKIVKQWTDDNGSKPYTQVEVTIRNNGPRSVNQVVIGAADDATSIWNIAVVGADFTLPSYASTLGAGQTFTFGYINKEFENKIKKKIRNKMFNNNNNNKEQTLIDLECSEHKKVFEYICLKCNNLFCYRCANNHTKSHAQHHCDHIDEIKSHLNSTNLSFNTKNNNNTSNQDNYIRLRIDNLWLKIKSSSKQIESFEQNIDEISNHFQQLHQYLIVEEHKLKKPIINNIDELKEEINQQLDQLKSIINIVDLYQHHYNQQPNNENDSSNLEDIGNNDDITERYSIESIIKSIQISQTIIEFIDSNNKTIFNQHNNNNMINYYKDNIDNIDSVILMSIKLHNNRFQSKINNNNNISSSSIISKVIATKRYDNYLVTTMFKEGEINLLNQLLQQSIIVSLKSQETTSNITKKAHTNDIEITKRYMPELFDDHCFYLCKLVIVGDPSVGKSSILKRFTDDRYDPSILLTINVDFGIRTIEHESLKYKLQIWDIAGQSAFRTVTNSYFLGANAFLIVYDVSYERSFNNLREWLTRISINQEAIKIIVGTKSDHPKRVIQYQQGKELADELGLDFFEISAKTGQGVDAAFTSIVDRFKHCILDEHGDLIRVFVPKQHKREYSYSFINKYIGPRSVNQVVIGAADGTLNIRDATSIWNIAVVGADFTLPSYASTLGAGQTFTFGYINKGTQPANISPNSKIFPQTNIDFENKIKKKIRNKMFNNNNNNKEQTLIDLECSEHKKVFEYICLKCNDLFCYRCANNHTKSHSQHHCDHIDEIKSHLNSTNLSLNTKNNNKTSNKDIDNKDNYIQLHIDNLWLKIKSSSKQIESFEQNIDEISNHFQQLHKYLIVEEHKLKKPIINNIDELKEEINQQLDQLKSITNIVDLYQQHHYNQQQQPNNENDSSNLEYIGNNDDLTERYSIESIIKSIQISQTIIEFIDSNNKTIFNQHNNNNMINYYKDNIDNIDSVILMSIKLHNNRFQSKINNNNNISSSSIISKVIATKRYDNYLVTTMFKEGEINLLNQLLQQSIIVSLKSQETTSNITKKAQTNDIEITKRYMREVDGNCYYRFKLVIVGDSNVGKSAIWKRFIDDRYDPKILETMYVDFSYRTIEHESINYNLQIWDTPCHFTTDRDVQFLKGTDAFLIVYDVNDERSFKIGNKSDHPKRVIQYQQGKELADELGLDFFEISAKTGQGVDAAFVSIVDRFKHYILDEHGDLVYVNGLKKKTNNNNSKGGILSFLKR</sequence>
<dbReference type="Pfam" id="PF09478">
    <property type="entry name" value="CBM49"/>
    <property type="match status" value="2"/>
</dbReference>
<evidence type="ECO:0000256" key="1">
    <source>
        <dbReference type="ARBA" id="ARBA00006270"/>
    </source>
</evidence>
<evidence type="ECO:0000256" key="6">
    <source>
        <dbReference type="SAM" id="SignalP"/>
    </source>
</evidence>
<dbReference type="RefSeq" id="XP_020428221.1">
    <property type="nucleotide sequence ID" value="XM_020581434.1"/>
</dbReference>
<dbReference type="PRINTS" id="PR00449">
    <property type="entry name" value="RASTRNSFRMNG"/>
</dbReference>
<dbReference type="GO" id="GO:0003924">
    <property type="term" value="F:GTPase activity"/>
    <property type="evidence" value="ECO:0007669"/>
    <property type="project" value="InterPro"/>
</dbReference>
<dbReference type="SMART" id="SM00175">
    <property type="entry name" value="RAB"/>
    <property type="match status" value="2"/>
</dbReference>
<evidence type="ECO:0000256" key="3">
    <source>
        <dbReference type="ARBA" id="ARBA00023134"/>
    </source>
</evidence>
<name>D3BRQ5_HETP5</name>
<dbReference type="SUPFAM" id="SSF49384">
    <property type="entry name" value="Carbohydrate-binding domain"/>
    <property type="match status" value="1"/>
</dbReference>
<feature type="domain" description="Carbohydrate binding" evidence="7">
    <location>
        <begin position="657"/>
        <end position="736"/>
    </location>
</feature>
<feature type="coiled-coil region" evidence="5">
    <location>
        <begin position="238"/>
        <end position="301"/>
    </location>
</feature>
<dbReference type="NCBIfam" id="TIGR00231">
    <property type="entry name" value="small_GTP"/>
    <property type="match status" value="1"/>
</dbReference>
<dbReference type="GeneID" id="31366135"/>
<keyword evidence="6" id="KW-0732">Signal</keyword>
<dbReference type="PROSITE" id="PS51419">
    <property type="entry name" value="RAB"/>
    <property type="match status" value="2"/>
</dbReference>
<keyword evidence="4" id="KW-0449">Lipoprotein</keyword>
<keyword evidence="5" id="KW-0175">Coiled coil</keyword>
<keyword evidence="9" id="KW-1185">Reference proteome</keyword>
<comment type="similarity">
    <text evidence="1">Belongs to the small GTPase superfamily. Rab family.</text>
</comment>
<keyword evidence="2" id="KW-0547">Nucleotide-binding</keyword>
<dbReference type="InParanoid" id="D3BRQ5"/>
<dbReference type="Proteomes" id="UP000001396">
    <property type="component" value="Unassembled WGS sequence"/>
</dbReference>
<dbReference type="PROSITE" id="PS51421">
    <property type="entry name" value="RAS"/>
    <property type="match status" value="1"/>
</dbReference>
<feature type="signal peptide" evidence="6">
    <location>
        <begin position="1"/>
        <end position="18"/>
    </location>
</feature>
<dbReference type="PANTHER" id="PTHR47977">
    <property type="entry name" value="RAS-RELATED PROTEIN RAB"/>
    <property type="match status" value="1"/>
</dbReference>
<comment type="caution">
    <text evidence="8">The sequence shown here is derived from an EMBL/GenBank/DDBJ whole genome shotgun (WGS) entry which is preliminary data.</text>
</comment>
<evidence type="ECO:0000256" key="2">
    <source>
        <dbReference type="ARBA" id="ARBA00022741"/>
    </source>
</evidence>
<feature type="chain" id="PRO_5003042468" description="Carbohydrate binding domain-containing protein" evidence="6">
    <location>
        <begin position="19"/>
        <end position="1291"/>
    </location>
</feature>
<dbReference type="FunFam" id="3.40.50.300:FF:001447">
    <property type="entry name" value="Ras-related protein Rab-1B"/>
    <property type="match status" value="1"/>
</dbReference>
<dbReference type="InterPro" id="IPR008965">
    <property type="entry name" value="CBM2/CBM3_carb-bd_dom_sf"/>
</dbReference>
<accession>D3BRQ5</accession>
<dbReference type="SMART" id="SM01063">
    <property type="entry name" value="CBM49"/>
    <property type="match status" value="2"/>
</dbReference>
<dbReference type="SUPFAM" id="SSF52540">
    <property type="entry name" value="P-loop containing nucleoside triphosphate hydrolases"/>
    <property type="match status" value="2"/>
</dbReference>
<evidence type="ECO:0000256" key="4">
    <source>
        <dbReference type="ARBA" id="ARBA00023288"/>
    </source>
</evidence>
<evidence type="ECO:0000259" key="7">
    <source>
        <dbReference type="SMART" id="SM01063"/>
    </source>
</evidence>
<gene>
    <name evidence="8" type="ORF">PPL_10666</name>
</gene>
<proteinExistence type="inferred from homology"/>
<dbReference type="STRING" id="670386.D3BRQ5"/>
<evidence type="ECO:0000313" key="9">
    <source>
        <dbReference type="Proteomes" id="UP000001396"/>
    </source>
</evidence>
<organism evidence="8 9">
    <name type="scientific">Heterostelium pallidum (strain ATCC 26659 / Pp 5 / PN500)</name>
    <name type="common">Cellular slime mold</name>
    <name type="synonym">Polysphondylium pallidum</name>
    <dbReference type="NCBI Taxonomy" id="670386"/>
    <lineage>
        <taxon>Eukaryota</taxon>
        <taxon>Amoebozoa</taxon>
        <taxon>Evosea</taxon>
        <taxon>Eumycetozoa</taxon>
        <taxon>Dictyostelia</taxon>
        <taxon>Acytosteliales</taxon>
        <taxon>Acytosteliaceae</taxon>
        <taxon>Heterostelium</taxon>
    </lineage>
</organism>
<dbReference type="EMBL" id="ADBJ01000050">
    <property type="protein sequence ID" value="EFA76087.1"/>
    <property type="molecule type" value="Genomic_DNA"/>
</dbReference>
<dbReference type="InterPro" id="IPR027417">
    <property type="entry name" value="P-loop_NTPase"/>
</dbReference>